<proteinExistence type="predicted"/>
<dbReference type="InterPro" id="IPR036964">
    <property type="entry name" value="RASGEF_cat_dom_sf"/>
</dbReference>
<evidence type="ECO:0000313" key="2">
    <source>
        <dbReference type="EMBL" id="KAJ5114759.1"/>
    </source>
</evidence>
<keyword evidence="3" id="KW-1185">Reference proteome</keyword>
<dbReference type="SUPFAM" id="SSF48366">
    <property type="entry name" value="Ras GEF"/>
    <property type="match status" value="1"/>
</dbReference>
<sequence>MQFSPGAFTFEPPKKSPFLSGNRAQSTRPDMSRILASRTVPSKPGPSYQSLFQASAEIPRFFVSYRWWEDEATTILWAFNVQEISRVIRYGLFRDENFPRSSLLSRNADTIDAFLVALSDPREHQLLATLSHMQRVEEILRRSSIPAFQPVPWSWLPPPPTLSLDARAIAAAIEAESHFHFTQIAFEEIVRCSLGYNAASVDWFLQQHTAFHIHLVDHLRMYPEDIPLYAEVEKHLRPASPFAHRAVLQCLRAVRPSGNRDMPTPAPGFEFITGPIQRLFKDQPPSLTTILKMFSVLGVRFRRQYIHTPTMDWRVKFNTDIPFLEDCLTSMSAMDLARTLTSTDEIDFASLSRQNILAEDALVVRFLADWRALSGSVWECCSALPDLIPYLQECAQILYTTRNYHSLTAFLDGLHKYSISTVRAPNMGPSPGIGGNSSTGTSTVIIDPIIPADLLFLIDPAQNHTAYRQHYRQHPGIPFLIPHIRDYKQHGEPALQPLLQYMQSNLAFRR</sequence>
<dbReference type="InterPro" id="IPR023578">
    <property type="entry name" value="Ras_GEF_dom_sf"/>
</dbReference>
<comment type="caution">
    <text evidence="2">The sequence shown here is derived from an EMBL/GenBank/DDBJ whole genome shotgun (WGS) entry which is preliminary data.</text>
</comment>
<dbReference type="AlphaFoldDB" id="A0A9W9G9R8"/>
<dbReference type="GeneID" id="81390270"/>
<dbReference type="GO" id="GO:0007264">
    <property type="term" value="P:small GTPase-mediated signal transduction"/>
    <property type="evidence" value="ECO:0007669"/>
    <property type="project" value="InterPro"/>
</dbReference>
<organism evidence="2 3">
    <name type="scientific">Penicillium alfredii</name>
    <dbReference type="NCBI Taxonomy" id="1506179"/>
    <lineage>
        <taxon>Eukaryota</taxon>
        <taxon>Fungi</taxon>
        <taxon>Dikarya</taxon>
        <taxon>Ascomycota</taxon>
        <taxon>Pezizomycotina</taxon>
        <taxon>Eurotiomycetes</taxon>
        <taxon>Eurotiomycetidae</taxon>
        <taxon>Eurotiales</taxon>
        <taxon>Aspergillaceae</taxon>
        <taxon>Penicillium</taxon>
    </lineage>
</organism>
<reference evidence="2" key="2">
    <citation type="journal article" date="2023" name="IMA Fungus">
        <title>Comparative genomic study of the Penicillium genus elucidates a diverse pangenome and 15 lateral gene transfer events.</title>
        <authorList>
            <person name="Petersen C."/>
            <person name="Sorensen T."/>
            <person name="Nielsen M.R."/>
            <person name="Sondergaard T.E."/>
            <person name="Sorensen J.L."/>
            <person name="Fitzpatrick D.A."/>
            <person name="Frisvad J.C."/>
            <person name="Nielsen K.L."/>
        </authorList>
    </citation>
    <scope>NUCLEOTIDE SEQUENCE</scope>
    <source>
        <strain evidence="2">IBT 34128</strain>
    </source>
</reference>
<reference evidence="2" key="1">
    <citation type="submission" date="2022-11" db="EMBL/GenBank/DDBJ databases">
        <authorList>
            <person name="Petersen C."/>
        </authorList>
    </citation>
    <scope>NUCLEOTIDE SEQUENCE</scope>
    <source>
        <strain evidence="2">IBT 34128</strain>
    </source>
</reference>
<evidence type="ECO:0000256" key="1">
    <source>
        <dbReference type="SAM" id="MobiDB-lite"/>
    </source>
</evidence>
<evidence type="ECO:0000313" key="3">
    <source>
        <dbReference type="Proteomes" id="UP001141434"/>
    </source>
</evidence>
<dbReference type="Proteomes" id="UP001141434">
    <property type="component" value="Unassembled WGS sequence"/>
</dbReference>
<evidence type="ECO:0008006" key="4">
    <source>
        <dbReference type="Google" id="ProtNLM"/>
    </source>
</evidence>
<dbReference type="EMBL" id="JAPMSZ010000001">
    <property type="protein sequence ID" value="KAJ5114759.1"/>
    <property type="molecule type" value="Genomic_DNA"/>
</dbReference>
<feature type="region of interest" description="Disordered" evidence="1">
    <location>
        <begin position="1"/>
        <end position="28"/>
    </location>
</feature>
<gene>
    <name evidence="2" type="ORF">NUU61_000518</name>
</gene>
<dbReference type="Gene3D" id="1.10.840.10">
    <property type="entry name" value="Ras guanine-nucleotide exchange factors catalytic domain"/>
    <property type="match status" value="1"/>
</dbReference>
<name>A0A9W9G9R8_9EURO</name>
<dbReference type="RefSeq" id="XP_056515952.1">
    <property type="nucleotide sequence ID" value="XM_056651102.1"/>
</dbReference>
<dbReference type="GO" id="GO:0005085">
    <property type="term" value="F:guanyl-nucleotide exchange factor activity"/>
    <property type="evidence" value="ECO:0007669"/>
    <property type="project" value="InterPro"/>
</dbReference>
<accession>A0A9W9G9R8</accession>
<protein>
    <recommendedName>
        <fullName evidence="4">Ras-GEF domain-containing protein</fullName>
    </recommendedName>
</protein>
<dbReference type="OrthoDB" id="4312812at2759"/>